<dbReference type="EMBL" id="BAAAVI010000013">
    <property type="protein sequence ID" value="GAA2864004.1"/>
    <property type="molecule type" value="Genomic_DNA"/>
</dbReference>
<dbReference type="InterPro" id="IPR032675">
    <property type="entry name" value="LRR_dom_sf"/>
</dbReference>
<accession>A0ABN3VVD9</accession>
<sequence length="128" mass="13662">MRPEDNRSAAAARISDCLRDGSTRLDLSGLGLETVPEPLGDLTHLTELDLGRNELTALPGWLGDLTALTTLYQNRNGAAPPGTLSHLTLTAPDLGPLRGLDHGVAASPARRGLTLVGSWVRRVVTHRR</sequence>
<protein>
    <recommendedName>
        <fullName evidence="3">Leucine-rich repeat domain-containing protein</fullName>
    </recommendedName>
</protein>
<name>A0ABN3VVD9_9ACTN</name>
<evidence type="ECO:0008006" key="3">
    <source>
        <dbReference type="Google" id="ProtNLM"/>
    </source>
</evidence>
<keyword evidence="2" id="KW-1185">Reference proteome</keyword>
<comment type="caution">
    <text evidence="1">The sequence shown here is derived from an EMBL/GenBank/DDBJ whole genome shotgun (WGS) entry which is preliminary data.</text>
</comment>
<gene>
    <name evidence="1" type="ORF">GCM10010517_23160</name>
</gene>
<dbReference type="RefSeq" id="WP_344970409.1">
    <property type="nucleotide sequence ID" value="NZ_BAAAVI010000013.1"/>
</dbReference>
<proteinExistence type="predicted"/>
<dbReference type="SUPFAM" id="SSF52058">
    <property type="entry name" value="L domain-like"/>
    <property type="match status" value="1"/>
</dbReference>
<reference evidence="1 2" key="1">
    <citation type="journal article" date="2019" name="Int. J. Syst. Evol. Microbiol.">
        <title>The Global Catalogue of Microorganisms (GCM) 10K type strain sequencing project: providing services to taxonomists for standard genome sequencing and annotation.</title>
        <authorList>
            <consortium name="The Broad Institute Genomics Platform"/>
            <consortium name="The Broad Institute Genome Sequencing Center for Infectious Disease"/>
            <person name="Wu L."/>
            <person name="Ma J."/>
        </authorList>
    </citation>
    <scope>NUCLEOTIDE SEQUENCE [LARGE SCALE GENOMIC DNA]</scope>
    <source>
        <strain evidence="1 2">JCM 6242</strain>
    </source>
</reference>
<dbReference type="Pfam" id="PF13855">
    <property type="entry name" value="LRR_8"/>
    <property type="match status" value="1"/>
</dbReference>
<evidence type="ECO:0000313" key="2">
    <source>
        <dbReference type="Proteomes" id="UP001500831"/>
    </source>
</evidence>
<evidence type="ECO:0000313" key="1">
    <source>
        <dbReference type="EMBL" id="GAA2864004.1"/>
    </source>
</evidence>
<dbReference type="Gene3D" id="3.80.10.10">
    <property type="entry name" value="Ribonuclease Inhibitor"/>
    <property type="match status" value="1"/>
</dbReference>
<organism evidence="1 2">
    <name type="scientific">Streptosporangium fragile</name>
    <dbReference type="NCBI Taxonomy" id="46186"/>
    <lineage>
        <taxon>Bacteria</taxon>
        <taxon>Bacillati</taxon>
        <taxon>Actinomycetota</taxon>
        <taxon>Actinomycetes</taxon>
        <taxon>Streptosporangiales</taxon>
        <taxon>Streptosporangiaceae</taxon>
        <taxon>Streptosporangium</taxon>
    </lineage>
</organism>
<dbReference type="Proteomes" id="UP001500831">
    <property type="component" value="Unassembled WGS sequence"/>
</dbReference>
<dbReference type="InterPro" id="IPR001611">
    <property type="entry name" value="Leu-rich_rpt"/>
</dbReference>